<dbReference type="KEGG" id="zma:100193272"/>
<accession>B4FEF7</accession>
<dbReference type="HOGENOM" id="CLU_1449687_0_0_1"/>
<protein>
    <submittedName>
        <fullName evidence="1">Uncharacterized protein</fullName>
    </submittedName>
</protein>
<dbReference type="AlphaFoldDB" id="B4FEF7"/>
<dbReference type="EMBL" id="BT035495">
    <property type="protein sequence ID" value="ACF80500.1"/>
    <property type="molecule type" value="mRNA"/>
</dbReference>
<name>B4FEF7_MAIZE</name>
<reference evidence="1" key="1">
    <citation type="journal article" date="2009" name="PLoS Genet.">
        <title>Sequencing, mapping, and analysis of 27,455 maize full-length cDNAs.</title>
        <authorList>
            <person name="Soderlund C."/>
            <person name="Descour A."/>
            <person name="Kudrna D."/>
            <person name="Bomhoff M."/>
            <person name="Boyd L."/>
            <person name="Currie J."/>
            <person name="Angelova A."/>
            <person name="Collura K."/>
            <person name="Wissotski M."/>
            <person name="Ashley E."/>
            <person name="Morrow D."/>
            <person name="Fernandes J."/>
            <person name="Walbot V."/>
            <person name="Yu Y."/>
        </authorList>
    </citation>
    <scope>NUCLEOTIDE SEQUENCE</scope>
    <source>
        <strain evidence="1">B73</strain>
    </source>
</reference>
<organism evidence="1">
    <name type="scientific">Zea mays</name>
    <name type="common">Maize</name>
    <dbReference type="NCBI Taxonomy" id="4577"/>
    <lineage>
        <taxon>Eukaryota</taxon>
        <taxon>Viridiplantae</taxon>
        <taxon>Streptophyta</taxon>
        <taxon>Embryophyta</taxon>
        <taxon>Tracheophyta</taxon>
        <taxon>Spermatophyta</taxon>
        <taxon>Magnoliopsida</taxon>
        <taxon>Liliopsida</taxon>
        <taxon>Poales</taxon>
        <taxon>Poaceae</taxon>
        <taxon>PACMAD clade</taxon>
        <taxon>Panicoideae</taxon>
        <taxon>Andropogonodae</taxon>
        <taxon>Andropogoneae</taxon>
        <taxon>Tripsacinae</taxon>
        <taxon>Zea</taxon>
    </lineage>
</organism>
<dbReference type="GeneID" id="100193272"/>
<proteinExistence type="evidence at transcript level"/>
<sequence length="187" mass="19600">MAPDPLQARSSRRARCFLRTLVLARPTAQASYSLSAAPLSCLLCSPRTLLSGAASPAQLGLQLPRASPVFPAPGLQLAQGGFLCRPCVRPDLRRPCSSPLHPAAPCALLCLAMSLLPASRKLSSSYLLCAPLFLAVLGSSPARPCAGRVLLVQLGRDSLPSFRAPAIATSPVYRPMLRSSSTSSPGR</sequence>
<evidence type="ECO:0000313" key="1">
    <source>
        <dbReference type="EMBL" id="ACF80500.1"/>
    </source>
</evidence>
<dbReference type="RefSeq" id="NP_001131891.1">
    <property type="nucleotide sequence ID" value="NM_001138419.1"/>
</dbReference>